<dbReference type="OrthoDB" id="9810730at2"/>
<keyword evidence="3 7" id="KW-0597">Phosphoprotein</keyword>
<dbReference type="InterPro" id="IPR001789">
    <property type="entry name" value="Sig_transdc_resp-reg_receiver"/>
</dbReference>
<evidence type="ECO:0000313" key="13">
    <source>
        <dbReference type="Proteomes" id="UP000219336"/>
    </source>
</evidence>
<evidence type="ECO:0000256" key="5">
    <source>
        <dbReference type="ARBA" id="ARBA00023012"/>
    </source>
</evidence>
<dbReference type="PROSITE" id="PS50894">
    <property type="entry name" value="HPT"/>
    <property type="match status" value="1"/>
</dbReference>
<dbReference type="Pfam" id="PF00512">
    <property type="entry name" value="HisKA"/>
    <property type="match status" value="1"/>
</dbReference>
<dbReference type="InterPro" id="IPR003594">
    <property type="entry name" value="HATPase_dom"/>
</dbReference>
<dbReference type="GO" id="GO:0005524">
    <property type="term" value="F:ATP binding"/>
    <property type="evidence" value="ECO:0007669"/>
    <property type="project" value="UniProtKB-KW"/>
</dbReference>
<dbReference type="Pfam" id="PF02518">
    <property type="entry name" value="HATPase_c"/>
    <property type="match status" value="1"/>
</dbReference>
<evidence type="ECO:0000256" key="8">
    <source>
        <dbReference type="SAM" id="Phobius"/>
    </source>
</evidence>
<evidence type="ECO:0000259" key="9">
    <source>
        <dbReference type="PROSITE" id="PS50109"/>
    </source>
</evidence>
<dbReference type="GO" id="GO:0016787">
    <property type="term" value="F:hydrolase activity"/>
    <property type="evidence" value="ECO:0007669"/>
    <property type="project" value="UniProtKB-KW"/>
</dbReference>
<dbReference type="SUPFAM" id="SSF47226">
    <property type="entry name" value="Histidine-containing phosphotransfer domain, HPT domain"/>
    <property type="match status" value="1"/>
</dbReference>
<dbReference type="EC" id="2.7.13.3" evidence="2"/>
<feature type="domain" description="Histidine kinase" evidence="9">
    <location>
        <begin position="491"/>
        <end position="715"/>
    </location>
</feature>
<dbReference type="SMART" id="SM00387">
    <property type="entry name" value="HATPase_c"/>
    <property type="match status" value="1"/>
</dbReference>
<keyword evidence="13" id="KW-1185">Reference proteome</keyword>
<evidence type="ECO:0000313" key="12">
    <source>
        <dbReference type="EMBL" id="SNX49402.1"/>
    </source>
</evidence>
<evidence type="ECO:0000256" key="6">
    <source>
        <dbReference type="PROSITE-ProRule" id="PRU00110"/>
    </source>
</evidence>
<feature type="modified residue" description="4-aspartylphosphate" evidence="7">
    <location>
        <position position="923"/>
    </location>
</feature>
<dbReference type="InterPro" id="IPR008207">
    <property type="entry name" value="Sig_transdc_His_kin_Hpt_dom"/>
</dbReference>
<dbReference type="SMART" id="SM00448">
    <property type="entry name" value="REC"/>
    <property type="match status" value="1"/>
</dbReference>
<keyword evidence="12" id="KW-0808">Transferase</keyword>
<dbReference type="Gene3D" id="1.10.287.130">
    <property type="match status" value="1"/>
</dbReference>
<evidence type="ECO:0000256" key="7">
    <source>
        <dbReference type="PROSITE-ProRule" id="PRU00169"/>
    </source>
</evidence>
<dbReference type="GO" id="GO:0005886">
    <property type="term" value="C:plasma membrane"/>
    <property type="evidence" value="ECO:0007669"/>
    <property type="project" value="UniProtKB-SubCell"/>
</dbReference>
<dbReference type="CDD" id="cd17546">
    <property type="entry name" value="REC_hyHK_CKI1_RcsC-like"/>
    <property type="match status" value="1"/>
</dbReference>
<sequence length="1194" mass="134703">MNDEYVDTHKRTSDRITIGFVIVALVLMILGVNAWSNLNKLSMSIERHAPLGQILITLDMARLYELSYSRELTPEASSEALRFMNDALSVVDMMHSTESFHDHELNNIQSELQLYRSDFVDYVSLIEQQTSAKKQMIAYAQKSTELFDKLRQLQTQYIDTQTQLIDQKYRSIIDSTNAVSFSNNIYSSAMLLDKEHSNITHHEKSLWQEGEIQVVENMYSYLLAMVAVIKTDTVRRDIFQLHTLVDKYYFQLENHTGTGDDLKEDRFIKHKVLAEEILRLSDAIKKELAAINQATLRKLSEARRLLSDRVEISEMVILLADRVNIARQADRDFSLSGDNSLRDSYSTLVMEELSNVDKGMDNLKALVVTNDEKNLISELQLAVAKYKKQFTEVFRLSQEVLIKSNRMASSALAVDSLLSTMRETRAQAIREARELFRFMSIGGGIFLFVLIILGYLVRKSSSKLQTLTESLRRTNDRIKKTAEAKSRFLAMISHEIRTPMNAIIGMSYLTLEEGKLSKKEHGYIEKVHHSANLLLGILNDVLDISKIEAGKLTIESIEFSLYKTVDGVASIIYERARDKNLSIDINITERVPKVLIGDPLRIHQVLVNLSTNAVKFTESGVVSIDIDIDIEESSGDRVFLKMSVTDQGIGMSTEQITNLYTSFSQADSTTTRKYGGTGLGLAITKNLVELMNGTISVTSELGVGSEFIVVLPLEVGHSDEIDPSTYKKCVVLSDGLLPIGELTAEIRKRGTFIIESVNDYRRTSDYSALVNIEPILFIFVVSSLDKGFIFSLKKCLNQLANVRSSVVVLLKEMNDLDLFLDVNHDGESFQYNDTAFNKGNLNSLLDSQYNNHRFNIFHFDKVKFESDSIMGSRILVVDDNAINRELVTEILSKRGAESVVATNGRDAIDILHYDINFDVILMDCQMPMLDGYEATNIIKHDMAIDIPILALTANVLHPDRVKAKTSGMDGFIKKPIIVEEMIGTLNDWIEISRFECVLDKDAITAEETFGEYSEFEFLQVEGINLEKGLSVVGNNSELFMRLLSNFSKQYEHKEIVTDDSEKLKIDVHTLKGVAGNLGFCSIYQICTNIERNMPNTNSYHIDSLRAELARTCELINSQNKDKSAGCYIDFSDKEILEIIDQARHHNVEAIVALNSALGDAILAKLSADISSELKIAVKAYDFAKIEQILCARFR</sequence>
<accession>A0A240EL25</accession>
<dbReference type="AlphaFoldDB" id="A0A240EL25"/>
<feature type="modified residue" description="Phosphohistidine" evidence="6">
    <location>
        <position position="1068"/>
    </location>
</feature>
<feature type="domain" description="Response regulatory" evidence="10">
    <location>
        <begin position="873"/>
        <end position="989"/>
    </location>
</feature>
<dbReference type="PANTHER" id="PTHR45339:SF3">
    <property type="entry name" value="HISTIDINE KINASE"/>
    <property type="match status" value="1"/>
</dbReference>
<dbReference type="InterPro" id="IPR011006">
    <property type="entry name" value="CheY-like_superfamily"/>
</dbReference>
<dbReference type="PANTHER" id="PTHR45339">
    <property type="entry name" value="HYBRID SIGNAL TRANSDUCTION HISTIDINE KINASE J"/>
    <property type="match status" value="1"/>
</dbReference>
<feature type="transmembrane region" description="Helical" evidence="8">
    <location>
        <begin position="16"/>
        <end position="35"/>
    </location>
</feature>
<dbReference type="InterPro" id="IPR036641">
    <property type="entry name" value="HPT_dom_sf"/>
</dbReference>
<dbReference type="Pfam" id="PF00072">
    <property type="entry name" value="Response_reg"/>
    <property type="match status" value="1"/>
</dbReference>
<dbReference type="InterPro" id="IPR036890">
    <property type="entry name" value="HATPase_C_sf"/>
</dbReference>
<feature type="transmembrane region" description="Helical" evidence="8">
    <location>
        <begin position="435"/>
        <end position="457"/>
    </location>
</feature>
<feature type="domain" description="HPt" evidence="11">
    <location>
        <begin position="1028"/>
        <end position="1118"/>
    </location>
</feature>
<dbReference type="FunFam" id="3.30.565.10:FF:000010">
    <property type="entry name" value="Sensor histidine kinase RcsC"/>
    <property type="match status" value="1"/>
</dbReference>
<evidence type="ECO:0000256" key="4">
    <source>
        <dbReference type="ARBA" id="ARBA00022801"/>
    </source>
</evidence>
<keyword evidence="8" id="KW-0812">Transmembrane</keyword>
<keyword evidence="8" id="KW-0472">Membrane</keyword>
<dbReference type="InterPro" id="IPR005467">
    <property type="entry name" value="His_kinase_dom"/>
</dbReference>
<dbReference type="PROSITE" id="PS50109">
    <property type="entry name" value="HIS_KIN"/>
    <property type="match status" value="1"/>
</dbReference>
<dbReference type="InterPro" id="IPR004358">
    <property type="entry name" value="Sig_transdc_His_kin-like_C"/>
</dbReference>
<dbReference type="RefSeq" id="WP_096994469.1">
    <property type="nucleotide sequence ID" value="NZ_JBHSII010000001.1"/>
</dbReference>
<dbReference type="Proteomes" id="UP000219336">
    <property type="component" value="Unassembled WGS sequence"/>
</dbReference>
<evidence type="ECO:0000256" key="3">
    <source>
        <dbReference type="ARBA" id="ARBA00022553"/>
    </source>
</evidence>
<dbReference type="SUPFAM" id="SSF55874">
    <property type="entry name" value="ATPase domain of HSP90 chaperone/DNA topoisomerase II/histidine kinase"/>
    <property type="match status" value="1"/>
</dbReference>
<dbReference type="PROSITE" id="PS50110">
    <property type="entry name" value="RESPONSE_REGULATORY"/>
    <property type="match status" value="1"/>
</dbReference>
<evidence type="ECO:0000256" key="1">
    <source>
        <dbReference type="ARBA" id="ARBA00000085"/>
    </source>
</evidence>
<keyword evidence="12" id="KW-0418">Kinase</keyword>
<keyword evidence="5" id="KW-0902">Two-component regulatory system</keyword>
<dbReference type="InterPro" id="IPR003661">
    <property type="entry name" value="HisK_dim/P_dom"/>
</dbReference>
<proteinExistence type="predicted"/>
<evidence type="ECO:0000259" key="11">
    <source>
        <dbReference type="PROSITE" id="PS50894"/>
    </source>
</evidence>
<dbReference type="EMBL" id="OANU01000056">
    <property type="protein sequence ID" value="SNX49402.1"/>
    <property type="molecule type" value="Genomic_DNA"/>
</dbReference>
<dbReference type="CDD" id="cd16922">
    <property type="entry name" value="HATPase_EvgS-ArcB-TorS-like"/>
    <property type="match status" value="1"/>
</dbReference>
<keyword evidence="4" id="KW-0378">Hydrolase</keyword>
<dbReference type="GO" id="GO:0000155">
    <property type="term" value="F:phosphorelay sensor kinase activity"/>
    <property type="evidence" value="ECO:0007669"/>
    <property type="project" value="InterPro"/>
</dbReference>
<dbReference type="Gene3D" id="1.20.120.160">
    <property type="entry name" value="HPT domain"/>
    <property type="match status" value="1"/>
</dbReference>
<dbReference type="SMART" id="SM00388">
    <property type="entry name" value="HisKA"/>
    <property type="match status" value="1"/>
</dbReference>
<dbReference type="Gene3D" id="3.40.50.2300">
    <property type="match status" value="1"/>
</dbReference>
<dbReference type="SUPFAM" id="SSF52172">
    <property type="entry name" value="CheY-like"/>
    <property type="match status" value="1"/>
</dbReference>
<evidence type="ECO:0000256" key="2">
    <source>
        <dbReference type="ARBA" id="ARBA00012438"/>
    </source>
</evidence>
<keyword evidence="8" id="KW-1133">Transmembrane helix</keyword>
<dbReference type="CDD" id="cd00082">
    <property type="entry name" value="HisKA"/>
    <property type="match status" value="1"/>
</dbReference>
<dbReference type="Gene3D" id="3.30.565.10">
    <property type="entry name" value="Histidine kinase-like ATPase, C-terminal domain"/>
    <property type="match status" value="1"/>
</dbReference>
<name>A0A240EL25_9VIBR</name>
<dbReference type="SUPFAM" id="SSF47384">
    <property type="entry name" value="Homodimeric domain of signal transducing histidine kinase"/>
    <property type="match status" value="1"/>
</dbReference>
<evidence type="ECO:0000259" key="10">
    <source>
        <dbReference type="PROSITE" id="PS50110"/>
    </source>
</evidence>
<comment type="catalytic activity">
    <reaction evidence="1">
        <text>ATP + protein L-histidine = ADP + protein N-phospho-L-histidine.</text>
        <dbReference type="EC" id="2.7.13.3"/>
    </reaction>
</comment>
<reference evidence="13" key="1">
    <citation type="submission" date="2016-06" db="EMBL/GenBank/DDBJ databases">
        <authorList>
            <person name="Rodrigo-Torres L."/>
            <person name="Arahal R.D."/>
            <person name="Lucena T."/>
        </authorList>
    </citation>
    <scope>NUCLEOTIDE SEQUENCE [LARGE SCALE GENOMIC DNA]</scope>
    <source>
        <strain evidence="13">CECT8203</strain>
    </source>
</reference>
<organism evidence="12 13">
    <name type="scientific">Vibrio thalassae</name>
    <dbReference type="NCBI Taxonomy" id="1243014"/>
    <lineage>
        <taxon>Bacteria</taxon>
        <taxon>Pseudomonadati</taxon>
        <taxon>Pseudomonadota</taxon>
        <taxon>Gammaproteobacteria</taxon>
        <taxon>Vibrionales</taxon>
        <taxon>Vibrionaceae</taxon>
        <taxon>Vibrio</taxon>
    </lineage>
</organism>
<gene>
    <name evidence="12" type="primary">barA_2</name>
    <name evidence="12" type="ORF">VTH8203_03049</name>
</gene>
<dbReference type="InterPro" id="IPR036097">
    <property type="entry name" value="HisK_dim/P_sf"/>
</dbReference>
<dbReference type="PRINTS" id="PR00344">
    <property type="entry name" value="BCTRLSENSOR"/>
</dbReference>
<protein>
    <recommendedName>
        <fullName evidence="2">histidine kinase</fullName>
        <ecNumber evidence="2">2.7.13.3</ecNumber>
    </recommendedName>
</protein>